<feature type="transmembrane region" description="Helical" evidence="5">
    <location>
        <begin position="41"/>
        <end position="63"/>
    </location>
</feature>
<organism evidence="6 7">
    <name type="scientific">Planococcus salinus</name>
    <dbReference type="NCBI Taxonomy" id="1848460"/>
    <lineage>
        <taxon>Bacteria</taxon>
        <taxon>Bacillati</taxon>
        <taxon>Bacillota</taxon>
        <taxon>Bacilli</taxon>
        <taxon>Bacillales</taxon>
        <taxon>Caryophanaceae</taxon>
        <taxon>Planococcus</taxon>
    </lineage>
</organism>
<keyword evidence="2 5" id="KW-0812">Transmembrane</keyword>
<feature type="transmembrane region" description="Helical" evidence="5">
    <location>
        <begin position="69"/>
        <end position="87"/>
    </location>
</feature>
<evidence type="ECO:0000256" key="2">
    <source>
        <dbReference type="ARBA" id="ARBA00022692"/>
    </source>
</evidence>
<feature type="transmembrane region" description="Helical" evidence="5">
    <location>
        <begin position="6"/>
        <end position="29"/>
    </location>
</feature>
<sequence length="102" mass="11290">MQSTGLKVLVHASAFFMPFLVPFIVFLVTDDKEVKKLSIQALLFQLVLGALFFVSSLLVVVLIGIPMLFILGIVGIIVPVLGIIKALNGEEFDYPIVGMWYY</sequence>
<dbReference type="EMBL" id="RIAX01000007">
    <property type="protein sequence ID" value="RNF39136.1"/>
    <property type="molecule type" value="Genomic_DNA"/>
</dbReference>
<gene>
    <name evidence="6" type="ORF">EEX84_10565</name>
</gene>
<protein>
    <submittedName>
        <fullName evidence="6">DUF4870 domain-containing protein</fullName>
    </submittedName>
</protein>
<proteinExistence type="predicted"/>
<keyword evidence="7" id="KW-1185">Reference proteome</keyword>
<evidence type="ECO:0000256" key="3">
    <source>
        <dbReference type="ARBA" id="ARBA00022989"/>
    </source>
</evidence>
<comment type="subcellular location">
    <subcellularLocation>
        <location evidence="1">Membrane</location>
        <topology evidence="1">Multi-pass membrane protein</topology>
    </subcellularLocation>
</comment>
<evidence type="ECO:0000313" key="6">
    <source>
        <dbReference type="EMBL" id="RNF39136.1"/>
    </source>
</evidence>
<evidence type="ECO:0000313" key="7">
    <source>
        <dbReference type="Proteomes" id="UP000275473"/>
    </source>
</evidence>
<dbReference type="Pfam" id="PF09685">
    <property type="entry name" value="MamF_MmsF"/>
    <property type="match status" value="1"/>
</dbReference>
<evidence type="ECO:0000256" key="5">
    <source>
        <dbReference type="SAM" id="Phobius"/>
    </source>
</evidence>
<comment type="caution">
    <text evidence="6">The sequence shown here is derived from an EMBL/GenBank/DDBJ whole genome shotgun (WGS) entry which is preliminary data.</text>
</comment>
<dbReference type="Proteomes" id="UP000275473">
    <property type="component" value="Unassembled WGS sequence"/>
</dbReference>
<keyword evidence="3 5" id="KW-1133">Transmembrane helix</keyword>
<dbReference type="OrthoDB" id="2989462at2"/>
<dbReference type="InterPro" id="IPR019109">
    <property type="entry name" value="MamF_MmsF"/>
</dbReference>
<evidence type="ECO:0000256" key="1">
    <source>
        <dbReference type="ARBA" id="ARBA00004141"/>
    </source>
</evidence>
<keyword evidence="4 5" id="KW-0472">Membrane</keyword>
<reference evidence="6 7" key="1">
    <citation type="journal article" date="2018" name="Int. J. Syst. Evol. Microbiol.">
        <title>Planococcus salinus sp. nov., a moderately halophilic bacterium isolated from a saline-alkali soil.</title>
        <authorList>
            <person name="Gan L."/>
        </authorList>
    </citation>
    <scope>NUCLEOTIDE SEQUENCE [LARGE SCALE GENOMIC DNA]</scope>
    <source>
        <strain evidence="6 7">LCB217</strain>
    </source>
</reference>
<name>A0A3M8P612_9BACL</name>
<dbReference type="RefSeq" id="WP_123165604.1">
    <property type="nucleotide sequence ID" value="NZ_RIAX01000007.1"/>
</dbReference>
<evidence type="ECO:0000256" key="4">
    <source>
        <dbReference type="ARBA" id="ARBA00023136"/>
    </source>
</evidence>
<accession>A0A3M8P612</accession>
<dbReference type="AlphaFoldDB" id="A0A3M8P612"/>